<gene>
    <name evidence="1" type="ORF">SARC_05163</name>
</gene>
<dbReference type="InterPro" id="IPR038538">
    <property type="entry name" value="MTERF_sf"/>
</dbReference>
<dbReference type="AlphaFoldDB" id="A0A0L0G0F3"/>
<accession>A0A0L0G0F3</accession>
<dbReference type="Proteomes" id="UP000054560">
    <property type="component" value="Unassembled WGS sequence"/>
</dbReference>
<keyword evidence="2" id="KW-1185">Reference proteome</keyword>
<name>A0A0L0G0F3_9EUKA</name>
<evidence type="ECO:0000313" key="2">
    <source>
        <dbReference type="Proteomes" id="UP000054560"/>
    </source>
</evidence>
<organism evidence="1 2">
    <name type="scientific">Sphaeroforma arctica JP610</name>
    <dbReference type="NCBI Taxonomy" id="667725"/>
    <lineage>
        <taxon>Eukaryota</taxon>
        <taxon>Ichthyosporea</taxon>
        <taxon>Ichthyophonida</taxon>
        <taxon>Sphaeroforma</taxon>
    </lineage>
</organism>
<evidence type="ECO:0000313" key="1">
    <source>
        <dbReference type="EMBL" id="KNC82550.1"/>
    </source>
</evidence>
<proteinExistence type="predicted"/>
<protein>
    <submittedName>
        <fullName evidence="1">Uncharacterized protein</fullName>
    </submittedName>
</protein>
<dbReference type="GeneID" id="25905667"/>
<dbReference type="EMBL" id="KQ241916">
    <property type="protein sequence ID" value="KNC82550.1"/>
    <property type="molecule type" value="Genomic_DNA"/>
</dbReference>
<dbReference type="Gene3D" id="1.25.70.10">
    <property type="entry name" value="Transcription termination factor 3, mitochondrial"/>
    <property type="match status" value="1"/>
</dbReference>
<reference evidence="1 2" key="1">
    <citation type="submission" date="2011-02" db="EMBL/GenBank/DDBJ databases">
        <title>The Genome Sequence of Sphaeroforma arctica JP610.</title>
        <authorList>
            <consortium name="The Broad Institute Genome Sequencing Platform"/>
            <person name="Russ C."/>
            <person name="Cuomo C."/>
            <person name="Young S.K."/>
            <person name="Zeng Q."/>
            <person name="Gargeya S."/>
            <person name="Alvarado L."/>
            <person name="Berlin A."/>
            <person name="Chapman S.B."/>
            <person name="Chen Z."/>
            <person name="Freedman E."/>
            <person name="Gellesch M."/>
            <person name="Goldberg J."/>
            <person name="Griggs A."/>
            <person name="Gujja S."/>
            <person name="Heilman E."/>
            <person name="Heiman D."/>
            <person name="Howarth C."/>
            <person name="Mehta T."/>
            <person name="Neiman D."/>
            <person name="Pearson M."/>
            <person name="Roberts A."/>
            <person name="Saif S."/>
            <person name="Shea T."/>
            <person name="Shenoy N."/>
            <person name="Sisk P."/>
            <person name="Stolte C."/>
            <person name="Sykes S."/>
            <person name="White J."/>
            <person name="Yandava C."/>
            <person name="Burger G."/>
            <person name="Gray M.W."/>
            <person name="Holland P.W.H."/>
            <person name="King N."/>
            <person name="Lang F.B.F."/>
            <person name="Roger A.J."/>
            <person name="Ruiz-Trillo I."/>
            <person name="Haas B."/>
            <person name="Nusbaum C."/>
            <person name="Birren B."/>
        </authorList>
    </citation>
    <scope>NUCLEOTIDE SEQUENCE [LARGE SCALE GENOMIC DNA]</scope>
    <source>
        <strain evidence="1 2">JP610</strain>
    </source>
</reference>
<sequence length="247" mass="27535">MNILSLCRITRTPVSCAKQSISLRSIAAYHNGTTGKQNVRKDNNLSTGFGPGTLDTPQRRANYDFLSEYFNARPLKRVLAKNAGLLDIDIRQRLRHLRYLLGDNYLGACADCPELLLSDVNRMTRNIERMPVLLCGVDTSALIQKNPRLLVSDLESVIVPAFKALGRLFGDSVDVKHLISRHPTLLTAITPDEGSILISLRSLLTDTELEKLTADKQQPPVKLLMVSNLMYDHITSKAPTQLHYSLV</sequence>
<dbReference type="RefSeq" id="XP_014156452.1">
    <property type="nucleotide sequence ID" value="XM_014300977.1"/>
</dbReference>